<dbReference type="InterPro" id="IPR012338">
    <property type="entry name" value="Beta-lactam/transpept-like"/>
</dbReference>
<name>A0A3Q9UYZ9_9MICO</name>
<evidence type="ECO:0000313" key="3">
    <source>
        <dbReference type="Proteomes" id="UP000285317"/>
    </source>
</evidence>
<dbReference type="InterPro" id="IPR001466">
    <property type="entry name" value="Beta-lactam-related"/>
</dbReference>
<dbReference type="Proteomes" id="UP000285317">
    <property type="component" value="Chromosome"/>
</dbReference>
<dbReference type="EMBL" id="CP028137">
    <property type="protein sequence ID" value="AZZ51614.1"/>
    <property type="molecule type" value="Genomic_DNA"/>
</dbReference>
<evidence type="ECO:0000259" key="1">
    <source>
        <dbReference type="Pfam" id="PF00144"/>
    </source>
</evidence>
<evidence type="ECO:0000313" key="2">
    <source>
        <dbReference type="EMBL" id="AZZ51614.1"/>
    </source>
</evidence>
<dbReference type="Gene3D" id="3.40.710.10">
    <property type="entry name" value="DD-peptidase/beta-lactamase superfamily"/>
    <property type="match status" value="1"/>
</dbReference>
<dbReference type="KEGG" id="rfs:C1I64_05845"/>
<dbReference type="InterPro" id="IPR050491">
    <property type="entry name" value="AmpC-like"/>
</dbReference>
<dbReference type="AlphaFoldDB" id="A0A3Q9UYZ9"/>
<proteinExistence type="predicted"/>
<sequence>MHRDRVRKDEGMTPELLDRFAHWFDEGAPVAPSLSWALFDRDGLIARHGRAEHRLDGAAPDAGTVHRIASMSKSFEAAAVLILRDRGLLDLDDRVSAHVPEFADPVDAAGRVLPVTLRMLLSNCSGLPEDNGWADHVMAMPRAEFLALIARGLTFTERPGEVYQYSNIGFWLLGVIVENVSGEDFVAFATRTILEPLGLASTRYEVGAYPEGTDLAQGFSSFDEGATWTARPYTGTGVGACAASMFSTVGDIARWSAWLSSAFEGADGGIDDGDADDAVLSRASRREMQRGWTPVPALSPRAGESTLDGSAYGLGLVIEQDVRFGAIAHHSGGLPGWSSNMRWHLGSGLGVVVFATTNGAKLAAAATGLLRAALEDAEPPARTIAVHPSTLAAAAAVEAAIVGPGDPARAEELSGGVLFSPNLLSDLPAEVRARRLAAVLAEVGGLAEEPTARPLRERLLWSASAAQVAFTLPGRDGELEVRLEMTPTIPALLQRLDVVKREALESPPVVRSYRPTLD</sequence>
<gene>
    <name evidence="2" type="ORF">C1I64_05845</name>
</gene>
<organism evidence="2 3">
    <name type="scientific">Rathayibacter festucae DSM 15932</name>
    <dbReference type="NCBI Taxonomy" id="1328866"/>
    <lineage>
        <taxon>Bacteria</taxon>
        <taxon>Bacillati</taxon>
        <taxon>Actinomycetota</taxon>
        <taxon>Actinomycetes</taxon>
        <taxon>Micrococcales</taxon>
        <taxon>Microbacteriaceae</taxon>
        <taxon>Rathayibacter</taxon>
    </lineage>
</organism>
<reference evidence="2 3" key="1">
    <citation type="submission" date="2018-03" db="EMBL/GenBank/DDBJ databases">
        <title>Bacteriophage NCPPB3778 and a type I-E CRISPR drive the evolution of the US Biological Select Agent, Rathayibacter toxicus.</title>
        <authorList>
            <person name="Davis E.W.II."/>
            <person name="Tabima J.F."/>
            <person name="Weisberg A.J."/>
            <person name="Dantas Lopes L."/>
            <person name="Wiseman M.S."/>
            <person name="Wiseman M.S."/>
            <person name="Pupko T."/>
            <person name="Belcher M.S."/>
            <person name="Sechler A.J."/>
            <person name="Tancos M.A."/>
            <person name="Schroeder B.K."/>
            <person name="Murray T.D."/>
            <person name="Luster D.G."/>
            <person name="Schneider W.L."/>
            <person name="Rogers E."/>
            <person name="Andreote F.D."/>
            <person name="Grunwald N.J."/>
            <person name="Putnam M.L."/>
            <person name="Chang J.H."/>
        </authorList>
    </citation>
    <scope>NUCLEOTIDE SEQUENCE [LARGE SCALE GENOMIC DNA]</scope>
    <source>
        <strain evidence="2 3">DSM 15932</strain>
    </source>
</reference>
<dbReference type="Pfam" id="PF00144">
    <property type="entry name" value="Beta-lactamase"/>
    <property type="match status" value="1"/>
</dbReference>
<dbReference type="PANTHER" id="PTHR46825:SF9">
    <property type="entry name" value="BETA-LACTAMASE-RELATED DOMAIN-CONTAINING PROTEIN"/>
    <property type="match status" value="1"/>
</dbReference>
<accession>A0A3Q9UYZ9</accession>
<dbReference type="PANTHER" id="PTHR46825">
    <property type="entry name" value="D-ALANYL-D-ALANINE-CARBOXYPEPTIDASE/ENDOPEPTIDASE AMPH"/>
    <property type="match status" value="1"/>
</dbReference>
<feature type="domain" description="Beta-lactamase-related" evidence="1">
    <location>
        <begin position="31"/>
        <end position="371"/>
    </location>
</feature>
<dbReference type="SUPFAM" id="SSF56601">
    <property type="entry name" value="beta-lactamase/transpeptidase-like"/>
    <property type="match status" value="1"/>
</dbReference>
<protein>
    <submittedName>
        <fullName evidence="2">2', 3'-cyclic nucleotide 2'-phosphodiesterase</fullName>
    </submittedName>
</protein>